<gene>
    <name evidence="6" type="ORF">SAMN05428998_102162</name>
</gene>
<feature type="region of interest" description="Disordered" evidence="4">
    <location>
        <begin position="1"/>
        <end position="27"/>
    </location>
</feature>
<dbReference type="Gene3D" id="3.40.1410.10">
    <property type="entry name" value="Chorismate lyase-like"/>
    <property type="match status" value="1"/>
</dbReference>
<dbReference type="InterPro" id="IPR036390">
    <property type="entry name" value="WH_DNA-bd_sf"/>
</dbReference>
<dbReference type="Pfam" id="PF07702">
    <property type="entry name" value="UTRA"/>
    <property type="match status" value="1"/>
</dbReference>
<dbReference type="GO" id="GO:0045892">
    <property type="term" value="P:negative regulation of DNA-templated transcription"/>
    <property type="evidence" value="ECO:0007669"/>
    <property type="project" value="TreeGrafter"/>
</dbReference>
<organism evidence="6 7">
    <name type="scientific">Tistlia consotensis USBA 355</name>
    <dbReference type="NCBI Taxonomy" id="560819"/>
    <lineage>
        <taxon>Bacteria</taxon>
        <taxon>Pseudomonadati</taxon>
        <taxon>Pseudomonadota</taxon>
        <taxon>Alphaproteobacteria</taxon>
        <taxon>Rhodospirillales</taxon>
        <taxon>Rhodovibrionaceae</taxon>
        <taxon>Tistlia</taxon>
    </lineage>
</organism>
<dbReference type="STRING" id="560819.SAMN05428998_102162"/>
<evidence type="ECO:0000256" key="1">
    <source>
        <dbReference type="ARBA" id="ARBA00023015"/>
    </source>
</evidence>
<dbReference type="SUPFAM" id="SSF46785">
    <property type="entry name" value="Winged helix' DNA-binding domain"/>
    <property type="match status" value="1"/>
</dbReference>
<dbReference type="SMART" id="SM00866">
    <property type="entry name" value="UTRA"/>
    <property type="match status" value="1"/>
</dbReference>
<keyword evidence="1" id="KW-0805">Transcription regulation</keyword>
<dbReference type="InterPro" id="IPR036388">
    <property type="entry name" value="WH-like_DNA-bd_sf"/>
</dbReference>
<evidence type="ECO:0000256" key="3">
    <source>
        <dbReference type="ARBA" id="ARBA00023163"/>
    </source>
</evidence>
<dbReference type="AlphaFoldDB" id="A0A1Y6BDK3"/>
<dbReference type="EMBL" id="FWZX01000002">
    <property type="protein sequence ID" value="SME98344.1"/>
    <property type="molecule type" value="Genomic_DNA"/>
</dbReference>
<dbReference type="Pfam" id="PF00392">
    <property type="entry name" value="GntR"/>
    <property type="match status" value="1"/>
</dbReference>
<evidence type="ECO:0000256" key="2">
    <source>
        <dbReference type="ARBA" id="ARBA00023125"/>
    </source>
</evidence>
<dbReference type="PANTHER" id="PTHR44846:SF1">
    <property type="entry name" value="MANNOSYL-D-GLYCERATE TRANSPORT_METABOLISM SYSTEM REPRESSOR MNGR-RELATED"/>
    <property type="match status" value="1"/>
</dbReference>
<dbReference type="InterPro" id="IPR000524">
    <property type="entry name" value="Tscrpt_reg_HTH_GntR"/>
</dbReference>
<dbReference type="InterPro" id="IPR050679">
    <property type="entry name" value="Bact_HTH_transcr_reg"/>
</dbReference>
<dbReference type="InterPro" id="IPR028978">
    <property type="entry name" value="Chorismate_lyase_/UTRA_dom_sf"/>
</dbReference>
<dbReference type="CDD" id="cd07377">
    <property type="entry name" value="WHTH_GntR"/>
    <property type="match status" value="1"/>
</dbReference>
<sequence>MEKRADEVNPAEAEAEPASKATPLPAPTIARRGGLAAPLYEQLKLQISELILVGTWPPGTLLPSEVELARRYGLAVGTVRRALSDLTAEGLLTRRRKTGTIVNDRAPHHSMRFFFQYYRLHAKDGTLLVSEAEVLSRESAVASEAECQRLKLAEGAAVVRVERIRRVEGRAVMHEEITWPAERFPELLAREALPNRLYVFFLERYGIRVSSVRESLSAELPSERDRELLDLPEGQAVLAIDNLAYDQAGVPIEWRRCRALTDRYCYLNEVR</sequence>
<evidence type="ECO:0000313" key="6">
    <source>
        <dbReference type="EMBL" id="SME98344.1"/>
    </source>
</evidence>
<dbReference type="PROSITE" id="PS50949">
    <property type="entry name" value="HTH_GNTR"/>
    <property type="match status" value="1"/>
</dbReference>
<protein>
    <submittedName>
        <fullName evidence="6">GntR family transcriptional regulator</fullName>
    </submittedName>
</protein>
<evidence type="ECO:0000256" key="4">
    <source>
        <dbReference type="SAM" id="MobiDB-lite"/>
    </source>
</evidence>
<dbReference type="Gene3D" id="1.10.10.10">
    <property type="entry name" value="Winged helix-like DNA-binding domain superfamily/Winged helix DNA-binding domain"/>
    <property type="match status" value="1"/>
</dbReference>
<name>A0A1Y6BDK3_9PROT</name>
<keyword evidence="3" id="KW-0804">Transcription</keyword>
<proteinExistence type="predicted"/>
<keyword evidence="7" id="KW-1185">Reference proteome</keyword>
<dbReference type="GO" id="GO:0003677">
    <property type="term" value="F:DNA binding"/>
    <property type="evidence" value="ECO:0007669"/>
    <property type="project" value="UniProtKB-KW"/>
</dbReference>
<dbReference type="RefSeq" id="WP_085121236.1">
    <property type="nucleotide sequence ID" value="NZ_FWZX01000002.1"/>
</dbReference>
<feature type="domain" description="HTH gntR-type" evidence="5">
    <location>
        <begin position="37"/>
        <end position="105"/>
    </location>
</feature>
<dbReference type="Proteomes" id="UP000192917">
    <property type="component" value="Unassembled WGS sequence"/>
</dbReference>
<keyword evidence="2" id="KW-0238">DNA-binding</keyword>
<dbReference type="SMART" id="SM00345">
    <property type="entry name" value="HTH_GNTR"/>
    <property type="match status" value="1"/>
</dbReference>
<reference evidence="6 7" key="1">
    <citation type="submission" date="2017-04" db="EMBL/GenBank/DDBJ databases">
        <authorList>
            <person name="Afonso C.L."/>
            <person name="Miller P.J."/>
            <person name="Scott M.A."/>
            <person name="Spackman E."/>
            <person name="Goraichik I."/>
            <person name="Dimitrov K.M."/>
            <person name="Suarez D.L."/>
            <person name="Swayne D.E."/>
        </authorList>
    </citation>
    <scope>NUCLEOTIDE SEQUENCE [LARGE SCALE GENOMIC DNA]</scope>
    <source>
        <strain evidence="6 7">USBA 355</strain>
    </source>
</reference>
<dbReference type="InterPro" id="IPR011663">
    <property type="entry name" value="UTRA"/>
</dbReference>
<dbReference type="PRINTS" id="PR00035">
    <property type="entry name" value="HTHGNTR"/>
</dbReference>
<evidence type="ECO:0000259" key="5">
    <source>
        <dbReference type="PROSITE" id="PS50949"/>
    </source>
</evidence>
<dbReference type="SUPFAM" id="SSF64288">
    <property type="entry name" value="Chorismate lyase-like"/>
    <property type="match status" value="1"/>
</dbReference>
<dbReference type="GO" id="GO:0003700">
    <property type="term" value="F:DNA-binding transcription factor activity"/>
    <property type="evidence" value="ECO:0007669"/>
    <property type="project" value="InterPro"/>
</dbReference>
<accession>A0A1Y6BDK3</accession>
<evidence type="ECO:0000313" key="7">
    <source>
        <dbReference type="Proteomes" id="UP000192917"/>
    </source>
</evidence>
<dbReference type="PANTHER" id="PTHR44846">
    <property type="entry name" value="MANNOSYL-D-GLYCERATE TRANSPORT/METABOLISM SYSTEM REPRESSOR MNGR-RELATED"/>
    <property type="match status" value="1"/>
</dbReference>